<feature type="transmembrane region" description="Helical" evidence="1">
    <location>
        <begin position="79"/>
        <end position="101"/>
    </location>
</feature>
<dbReference type="EMBL" id="CACRSS010000002">
    <property type="protein sequence ID" value="VYS84399.1"/>
    <property type="molecule type" value="Genomic_DNA"/>
</dbReference>
<gene>
    <name evidence="2" type="ORF">AMLFYP55_01813</name>
</gene>
<accession>A0A6N2RVE2</accession>
<protein>
    <submittedName>
        <fullName evidence="2">Uncharacterized protein</fullName>
    </submittedName>
</protein>
<keyword evidence="1" id="KW-0472">Membrane</keyword>
<evidence type="ECO:0000313" key="2">
    <source>
        <dbReference type="EMBL" id="VYS84399.1"/>
    </source>
</evidence>
<evidence type="ECO:0000256" key="1">
    <source>
        <dbReference type="SAM" id="Phobius"/>
    </source>
</evidence>
<organism evidence="2">
    <name type="scientific">Akkermansia muciniphila</name>
    <dbReference type="NCBI Taxonomy" id="239935"/>
    <lineage>
        <taxon>Bacteria</taxon>
        <taxon>Pseudomonadati</taxon>
        <taxon>Verrucomicrobiota</taxon>
        <taxon>Verrucomicrobiia</taxon>
        <taxon>Verrucomicrobiales</taxon>
        <taxon>Akkermansiaceae</taxon>
        <taxon>Akkermansia</taxon>
    </lineage>
</organism>
<reference evidence="2" key="1">
    <citation type="submission" date="2019-11" db="EMBL/GenBank/DDBJ databases">
        <authorList>
            <person name="Feng L."/>
        </authorList>
    </citation>
    <scope>NUCLEOTIDE SEQUENCE</scope>
    <source>
        <strain evidence="2">AMuciniphilaLFYP55</strain>
    </source>
</reference>
<dbReference type="AlphaFoldDB" id="A0A6N2RVE2"/>
<keyword evidence="1" id="KW-1133">Transmembrane helix</keyword>
<name>A0A6N2RVE2_9BACT</name>
<keyword evidence="1" id="KW-0812">Transmembrane</keyword>
<proteinExistence type="predicted"/>
<sequence>MIQGFNLNENLINKINYSLSFSLNNGILSVQRVSYEPLWRKIVLTGLFFIPATGFLLTTLYCIYAITVDTQYANNCSEALPFLILITVICFTAIPSINTLYSSKSSLDSSQYSFIGFFISKRIQLENRKPILTLEIYDSTIGGLLEGKIRIPRKRKLLPWDIHVFLFQTITYPSKEIACNNAHMIKEYISKNSNSLFAEIKIED</sequence>
<feature type="transmembrane region" description="Helical" evidence="1">
    <location>
        <begin position="42"/>
        <end position="67"/>
    </location>
</feature>